<organism evidence="4 5">
    <name type="scientific">Polynucleobacter hirudinilacicola</name>
    <dbReference type="NCBI Taxonomy" id="1743166"/>
    <lineage>
        <taxon>Bacteria</taxon>
        <taxon>Pseudomonadati</taxon>
        <taxon>Pseudomonadota</taxon>
        <taxon>Betaproteobacteria</taxon>
        <taxon>Burkholderiales</taxon>
        <taxon>Burkholderiaceae</taxon>
        <taxon>Polynucleobacter</taxon>
    </lineage>
</organism>
<dbReference type="AlphaFoldDB" id="A0A210RY55"/>
<dbReference type="Gene3D" id="2.20.200.10">
    <property type="entry name" value="Outer membrane efflux proteins (OEP)"/>
    <property type="match status" value="1"/>
</dbReference>
<sequence length="551" mass="59899">MTISNGTKPSRKPLFVRLPIYVACCALVMSGCTSPIVKEGDAPDGPDYVRWMPKQYKAEVQVQLPKPKEKWWQDFGSDELNGLVDTAFTNNYDLRVAIARVAQTRAQADVVKSAEYPTIDAVGGYSSQAPYPAIGSAANKSQWSSQGTWQVGLLASYEVNLWGKKGFDTQSAFAQALASEFNREVVALSLASDVVTVYFQVVSLDERIRVGERNLEAIKTLTRGLKRRVDKGDATEIDYYQQVILTNNTDAQVTALRQQKERAFTRLATLLGRTPSTLKIAAKSVEGIKVPVVEPGLPSDLLCRRPDIRRSEAMLVAAKADLYAARANILPNFVLTGGGGYGSYLLSTLTMPQSLFYNVTSNLVANIFDGGKREAQVQIASAKNVEMLETYANTVLSSLREVEDSLTGITLTAKAYDSLNESRDKAQRLTVMSQRVVELGGMDYVQLYEIQRSVFNTEDIAISARFDQLRASVDLFKSLGGGTKLDDDPCVGGGGLPKADARWIQNASKKDSVFGSKPALGVNSSGQPIVEGTGKVLAEPPVPGVNNVKPN</sequence>
<evidence type="ECO:0000313" key="5">
    <source>
        <dbReference type="Proteomes" id="UP000196880"/>
    </source>
</evidence>
<keyword evidence="2" id="KW-0449">Lipoprotein</keyword>
<dbReference type="SUPFAM" id="SSF56954">
    <property type="entry name" value="Outer membrane efflux proteins (OEP)"/>
    <property type="match status" value="1"/>
</dbReference>
<proteinExistence type="inferred from homology"/>
<dbReference type="GO" id="GO:0015562">
    <property type="term" value="F:efflux transmembrane transporter activity"/>
    <property type="evidence" value="ECO:0007669"/>
    <property type="project" value="InterPro"/>
</dbReference>
<dbReference type="PANTHER" id="PTHR30203:SF33">
    <property type="entry name" value="BLR4455 PROTEIN"/>
    <property type="match status" value="1"/>
</dbReference>
<keyword evidence="2" id="KW-1134">Transmembrane beta strand</keyword>
<dbReference type="InterPro" id="IPR003423">
    <property type="entry name" value="OMP_efflux"/>
</dbReference>
<dbReference type="InterPro" id="IPR010131">
    <property type="entry name" value="MdtP/NodT-like"/>
</dbReference>
<accession>A0A210RY55</accession>
<gene>
    <name evidence="4" type="ORF">B6A14_09215</name>
</gene>
<evidence type="ECO:0000256" key="1">
    <source>
        <dbReference type="ARBA" id="ARBA00007613"/>
    </source>
</evidence>
<dbReference type="NCBIfam" id="TIGR01845">
    <property type="entry name" value="outer_NodT"/>
    <property type="match status" value="1"/>
</dbReference>
<keyword evidence="2" id="KW-0812">Transmembrane</keyword>
<keyword evidence="5" id="KW-1185">Reference proteome</keyword>
<keyword evidence="2" id="KW-0472">Membrane</keyword>
<dbReference type="PANTHER" id="PTHR30203">
    <property type="entry name" value="OUTER MEMBRANE CATION EFFLUX PROTEIN"/>
    <property type="match status" value="1"/>
</dbReference>
<comment type="caution">
    <text evidence="4">The sequence shown here is derived from an EMBL/GenBank/DDBJ whole genome shotgun (WGS) entry which is preliminary data.</text>
</comment>
<reference evidence="4 5" key="1">
    <citation type="submission" date="2017-03" db="EMBL/GenBank/DDBJ databases">
        <title>New species Polynucleobacter sp. MWH-EgelM1-30-B4.</title>
        <authorList>
            <person name="Hahn M.W."/>
        </authorList>
    </citation>
    <scope>NUCLEOTIDE SEQUENCE [LARGE SCALE GENOMIC DNA]</scope>
    <source>
        <strain evidence="4 5">MWH-EgelM1-30-B4</strain>
    </source>
</reference>
<comment type="similarity">
    <text evidence="1 2">Belongs to the outer membrane factor (OMF) (TC 1.B.17) family.</text>
</comment>
<dbReference type="GO" id="GO:0005886">
    <property type="term" value="C:plasma membrane"/>
    <property type="evidence" value="ECO:0007669"/>
    <property type="project" value="UniProtKB-SubCell"/>
</dbReference>
<dbReference type="Pfam" id="PF02321">
    <property type="entry name" value="OEP"/>
    <property type="match status" value="2"/>
</dbReference>
<evidence type="ECO:0000256" key="3">
    <source>
        <dbReference type="SAM" id="MobiDB-lite"/>
    </source>
</evidence>
<evidence type="ECO:0008006" key="6">
    <source>
        <dbReference type="Google" id="ProtNLM"/>
    </source>
</evidence>
<evidence type="ECO:0000313" key="4">
    <source>
        <dbReference type="EMBL" id="OWF65926.1"/>
    </source>
</evidence>
<name>A0A210RY55_9BURK</name>
<dbReference type="EMBL" id="NAIA01000003">
    <property type="protein sequence ID" value="OWF65926.1"/>
    <property type="molecule type" value="Genomic_DNA"/>
</dbReference>
<comment type="subcellular location">
    <subcellularLocation>
        <location evidence="2">Cell membrane</location>
        <topology evidence="2">Lipid-anchor</topology>
    </subcellularLocation>
</comment>
<dbReference type="RefSeq" id="WP_087910159.1">
    <property type="nucleotide sequence ID" value="NZ_NAIA01000003.1"/>
</dbReference>
<feature type="region of interest" description="Disordered" evidence="3">
    <location>
        <begin position="531"/>
        <end position="551"/>
    </location>
</feature>
<evidence type="ECO:0000256" key="2">
    <source>
        <dbReference type="RuleBase" id="RU362097"/>
    </source>
</evidence>
<dbReference type="OrthoDB" id="9770517at2"/>
<dbReference type="Proteomes" id="UP000196880">
    <property type="component" value="Unassembled WGS sequence"/>
</dbReference>
<keyword evidence="2" id="KW-0564">Palmitate</keyword>
<protein>
    <recommendedName>
        <fullName evidence="6">Transporter</fullName>
    </recommendedName>
</protein>
<dbReference type="Gene3D" id="1.20.1600.10">
    <property type="entry name" value="Outer membrane efflux proteins (OEP)"/>
    <property type="match status" value="1"/>
</dbReference>